<evidence type="ECO:0000256" key="2">
    <source>
        <dbReference type="SAM" id="MobiDB-lite"/>
    </source>
</evidence>
<evidence type="ECO:0000313" key="6">
    <source>
        <dbReference type="Proteomes" id="UP000292564"/>
    </source>
</evidence>
<protein>
    <submittedName>
        <fullName evidence="5">3',5'-cyclic AMP phosphodiesterase CpdA</fullName>
    </submittedName>
</protein>
<dbReference type="SUPFAM" id="SSF56300">
    <property type="entry name" value="Metallo-dependent phosphatases"/>
    <property type="match status" value="1"/>
</dbReference>
<dbReference type="PANTHER" id="PTHR22953:SF153">
    <property type="entry name" value="PURPLE ACID PHOSPHATASE"/>
    <property type="match status" value="1"/>
</dbReference>
<feature type="domain" description="Calcineurin-like phosphoesterase" evidence="4">
    <location>
        <begin position="80"/>
        <end position="270"/>
    </location>
</feature>
<organism evidence="5 6">
    <name type="scientific">Krasilnikovia cinnamomea</name>
    <dbReference type="NCBI Taxonomy" id="349313"/>
    <lineage>
        <taxon>Bacteria</taxon>
        <taxon>Bacillati</taxon>
        <taxon>Actinomycetota</taxon>
        <taxon>Actinomycetes</taxon>
        <taxon>Micromonosporales</taxon>
        <taxon>Micromonosporaceae</taxon>
        <taxon>Krasilnikovia</taxon>
    </lineage>
</organism>
<keyword evidence="3" id="KW-0812">Transmembrane</keyword>
<keyword evidence="1" id="KW-0732">Signal</keyword>
<feature type="region of interest" description="Disordered" evidence="2">
    <location>
        <begin position="25"/>
        <end position="47"/>
    </location>
</feature>
<name>A0A4Q7ZU26_9ACTN</name>
<evidence type="ECO:0000256" key="3">
    <source>
        <dbReference type="SAM" id="Phobius"/>
    </source>
</evidence>
<gene>
    <name evidence="5" type="ORF">EV385_6342</name>
</gene>
<comment type="caution">
    <text evidence="5">The sequence shown here is derived from an EMBL/GenBank/DDBJ whole genome shotgun (WGS) entry which is preliminary data.</text>
</comment>
<dbReference type="Pfam" id="PF00149">
    <property type="entry name" value="Metallophos"/>
    <property type="match status" value="1"/>
</dbReference>
<reference evidence="5 6" key="1">
    <citation type="submission" date="2019-02" db="EMBL/GenBank/DDBJ databases">
        <title>Sequencing the genomes of 1000 actinobacteria strains.</title>
        <authorList>
            <person name="Klenk H.-P."/>
        </authorList>
    </citation>
    <scope>NUCLEOTIDE SEQUENCE [LARGE SCALE GENOMIC DNA]</scope>
    <source>
        <strain evidence="5 6">DSM 45162</strain>
    </source>
</reference>
<accession>A0A4Q7ZU26</accession>
<proteinExistence type="predicted"/>
<evidence type="ECO:0000256" key="1">
    <source>
        <dbReference type="ARBA" id="ARBA00022729"/>
    </source>
</evidence>
<dbReference type="PANTHER" id="PTHR22953">
    <property type="entry name" value="ACID PHOSPHATASE RELATED"/>
    <property type="match status" value="1"/>
</dbReference>
<keyword evidence="3" id="KW-1133">Transmembrane helix</keyword>
<dbReference type="GO" id="GO:0003993">
    <property type="term" value="F:acid phosphatase activity"/>
    <property type="evidence" value="ECO:0007669"/>
    <property type="project" value="InterPro"/>
</dbReference>
<feature type="transmembrane region" description="Helical" evidence="3">
    <location>
        <begin position="53"/>
        <end position="70"/>
    </location>
</feature>
<evidence type="ECO:0000259" key="4">
    <source>
        <dbReference type="Pfam" id="PF00149"/>
    </source>
</evidence>
<dbReference type="Gene3D" id="3.60.21.10">
    <property type="match status" value="1"/>
</dbReference>
<dbReference type="InterPro" id="IPR039331">
    <property type="entry name" value="PAPs-like"/>
</dbReference>
<dbReference type="InterPro" id="IPR004843">
    <property type="entry name" value="Calcineurin-like_PHP"/>
</dbReference>
<dbReference type="Proteomes" id="UP000292564">
    <property type="component" value="Unassembled WGS sequence"/>
</dbReference>
<keyword evidence="3" id="KW-0472">Membrane</keyword>
<dbReference type="AlphaFoldDB" id="A0A4Q7ZU26"/>
<dbReference type="RefSeq" id="WP_242625181.1">
    <property type="nucleotide sequence ID" value="NZ_SHKY01000001.1"/>
</dbReference>
<keyword evidence="6" id="KW-1185">Reference proteome</keyword>
<evidence type="ECO:0000313" key="5">
    <source>
        <dbReference type="EMBL" id="RZU54391.1"/>
    </source>
</evidence>
<dbReference type="EMBL" id="SHKY01000001">
    <property type="protein sequence ID" value="RZU54391.1"/>
    <property type="molecule type" value="Genomic_DNA"/>
</dbReference>
<sequence>MTDNPTRPTTALGHRWLTGLTALLRRGRGDGDAPPPGGDPAAPAPRGRRRSRMLLALAVVLLLALGALLGRCSTDPDSIRVAAVGDMACDPDDPDFATGAHDHCQQKAVSDLAVRLNPAVLLGLGDYQYELPTTDAYRTVYGPSFGRLQDRTVPVFGNQEYKVQDANTFTAYFGKQIKDAKGYWSQDLGRWHLVVLNSNCAAVAGGCGAGSPQETWLAEDLKNTKSQCVIAAWHHPRWSSGIGGPDPRTADLFKTLYKYKVELVLSGHEADYERFAPLNPDGQQDPLGVRQYVVGTGGQAHYRPGPGDGGRDEHGKLSEKAVRPIGEFVDFDHHGVLELELKPDSWSWRFYAVGVGNPLDKGEEPCH</sequence>
<dbReference type="InterPro" id="IPR029052">
    <property type="entry name" value="Metallo-depent_PP-like"/>
</dbReference>